<gene>
    <name evidence="1" type="ORF">GCM10010430_25290</name>
</gene>
<reference evidence="1 2" key="1">
    <citation type="journal article" date="2019" name="Int. J. Syst. Evol. Microbiol.">
        <title>The Global Catalogue of Microorganisms (GCM) 10K type strain sequencing project: providing services to taxonomists for standard genome sequencing and annotation.</title>
        <authorList>
            <consortium name="The Broad Institute Genomics Platform"/>
            <consortium name="The Broad Institute Genome Sequencing Center for Infectious Disease"/>
            <person name="Wu L."/>
            <person name="Ma J."/>
        </authorList>
    </citation>
    <scope>NUCLEOTIDE SEQUENCE [LARGE SCALE GENOMIC DNA]</scope>
    <source>
        <strain evidence="1 2">JCM 7356</strain>
    </source>
</reference>
<keyword evidence="2" id="KW-1185">Reference proteome</keyword>
<evidence type="ECO:0000313" key="2">
    <source>
        <dbReference type="Proteomes" id="UP001500305"/>
    </source>
</evidence>
<dbReference type="Proteomes" id="UP001500305">
    <property type="component" value="Unassembled WGS sequence"/>
</dbReference>
<sequence length="374" mass="40216">MTRYAIDPARHELIATWETGEGELATRVATVPDASEPARLSRLTAALARLSTAAWQTYTHPAAALDPLEPTGEDWRREQERGAFGEALRAITRPNLPDEEGIILEYSPLLESAHEVGRALHVLADRELTAAVRTEVGVELAAVESAELGGLTGRAGQAVLLSLEDASPVQVAAADQLFSQDPFGQEALFTAVDPTSAAVAAAHWLHAAAEVAAERSGHPTAAVIRFADDIEALPHESPTHVLQLLETGVTPYDAVTALVGEALQVADGVLPDLVAFRAQIAPVEELIAKYGADDPKLRAELSRVRLTPLDPRRPARDLLEDLVSAVHGCWLLYAEHVENAPDDEEGPTGEEALSRAEFAHLVRARAARHRDRLI</sequence>
<dbReference type="RefSeq" id="WP_344636411.1">
    <property type="nucleotide sequence ID" value="NZ_BAAATR010000009.1"/>
</dbReference>
<proteinExistence type="predicted"/>
<name>A0ABN3DVI3_9ACTN</name>
<protein>
    <submittedName>
        <fullName evidence="1">Uncharacterized protein</fullName>
    </submittedName>
</protein>
<comment type="caution">
    <text evidence="1">The sequence shown here is derived from an EMBL/GenBank/DDBJ whole genome shotgun (WGS) entry which is preliminary data.</text>
</comment>
<evidence type="ECO:0000313" key="1">
    <source>
        <dbReference type="EMBL" id="GAA2242638.1"/>
    </source>
</evidence>
<organism evidence="1 2">
    <name type="scientific">Kitasatospora cystarginea</name>
    <dbReference type="NCBI Taxonomy" id="58350"/>
    <lineage>
        <taxon>Bacteria</taxon>
        <taxon>Bacillati</taxon>
        <taxon>Actinomycetota</taxon>
        <taxon>Actinomycetes</taxon>
        <taxon>Kitasatosporales</taxon>
        <taxon>Streptomycetaceae</taxon>
        <taxon>Kitasatospora</taxon>
    </lineage>
</organism>
<accession>A0ABN3DVI3</accession>
<dbReference type="EMBL" id="BAAATR010000009">
    <property type="protein sequence ID" value="GAA2242638.1"/>
    <property type="molecule type" value="Genomic_DNA"/>
</dbReference>